<reference evidence="2" key="1">
    <citation type="thesis" date="2020" institute="ProQuest LLC" country="789 East Eisenhower Parkway, Ann Arbor, MI, USA">
        <title>Comparative Genomics and Chromosome Evolution.</title>
        <authorList>
            <person name="Mudd A.B."/>
        </authorList>
    </citation>
    <scope>NUCLEOTIDE SEQUENCE</scope>
    <source>
        <strain evidence="2">237g6f4</strain>
        <tissue evidence="2">Blood</tissue>
    </source>
</reference>
<feature type="compositionally biased region" description="Low complexity" evidence="1">
    <location>
        <begin position="37"/>
        <end position="49"/>
    </location>
</feature>
<organism evidence="2 3">
    <name type="scientific">Engystomops pustulosus</name>
    <name type="common">Tungara frog</name>
    <name type="synonym">Physalaemus pustulosus</name>
    <dbReference type="NCBI Taxonomy" id="76066"/>
    <lineage>
        <taxon>Eukaryota</taxon>
        <taxon>Metazoa</taxon>
        <taxon>Chordata</taxon>
        <taxon>Craniata</taxon>
        <taxon>Vertebrata</taxon>
        <taxon>Euteleostomi</taxon>
        <taxon>Amphibia</taxon>
        <taxon>Batrachia</taxon>
        <taxon>Anura</taxon>
        <taxon>Neobatrachia</taxon>
        <taxon>Hyloidea</taxon>
        <taxon>Leptodactylidae</taxon>
        <taxon>Leiuperinae</taxon>
        <taxon>Engystomops</taxon>
    </lineage>
</organism>
<accession>A0AAV7C9V1</accession>
<evidence type="ECO:0000313" key="2">
    <source>
        <dbReference type="EMBL" id="KAG8581399.1"/>
    </source>
</evidence>
<proteinExistence type="predicted"/>
<sequence>MAGMSINLCSSSQVFCSCSLQRAGIPKCGVTKLQPSRSYSVASSGYSGPSPVPWMSPTHR</sequence>
<gene>
    <name evidence="2" type="ORF">GDO81_007655</name>
</gene>
<comment type="caution">
    <text evidence="2">The sequence shown here is derived from an EMBL/GenBank/DDBJ whole genome shotgun (WGS) entry which is preliminary data.</text>
</comment>
<name>A0AAV7C9V1_ENGPU</name>
<evidence type="ECO:0000313" key="3">
    <source>
        <dbReference type="Proteomes" id="UP000824782"/>
    </source>
</evidence>
<feature type="region of interest" description="Disordered" evidence="1">
    <location>
        <begin position="37"/>
        <end position="60"/>
    </location>
</feature>
<keyword evidence="3" id="KW-1185">Reference proteome</keyword>
<dbReference type="Proteomes" id="UP000824782">
    <property type="component" value="Unassembled WGS sequence"/>
</dbReference>
<dbReference type="AlphaFoldDB" id="A0AAV7C9V1"/>
<protein>
    <submittedName>
        <fullName evidence="2">Uncharacterized protein</fullName>
    </submittedName>
</protein>
<evidence type="ECO:0000256" key="1">
    <source>
        <dbReference type="SAM" id="MobiDB-lite"/>
    </source>
</evidence>
<dbReference type="EMBL" id="WNYA01000003">
    <property type="protein sequence ID" value="KAG8581399.1"/>
    <property type="molecule type" value="Genomic_DNA"/>
</dbReference>